<dbReference type="AlphaFoldDB" id="A0A1B8ZIN4"/>
<dbReference type="RefSeq" id="WP_065400111.1">
    <property type="nucleotide sequence ID" value="NZ_MAYG01000012.1"/>
</dbReference>
<evidence type="ECO:0000313" key="2">
    <source>
        <dbReference type="Proteomes" id="UP000093432"/>
    </source>
</evidence>
<accession>A0A1B8ZIN4</accession>
<evidence type="ECO:0008006" key="3">
    <source>
        <dbReference type="Google" id="ProtNLM"/>
    </source>
</evidence>
<dbReference type="Proteomes" id="UP000093432">
    <property type="component" value="Unassembled WGS sequence"/>
</dbReference>
<comment type="caution">
    <text evidence="1">The sequence shown here is derived from an EMBL/GenBank/DDBJ whole genome shotgun (WGS) entry which is preliminary data.</text>
</comment>
<name>A0A1B8ZIN4_9FLAO</name>
<sequence>MKKIFIASLAMATIVSCVSNDNPADHRDNTKKNNGSIRLLKKATQIVQGDPPYVVDFKYNGDKITESYSAMDDNKIIFTYNGDYIAKTEEYLGGVLIITREFSYSNGKLIAEKVTNKEKGTLVYTQNYQYVSDTHIKFNEYRDATYNQATGTYSNLLFAQVDAYLTNTGNIASANYTYAGTTYNITNSYDNSNHPMKGAKGYVQINMLNTSDGQISYNNLLIQTEKYSGATNGINKLTAVHTTGSDNYPTKTVQTYDISSYGTSTNTALYEYY</sequence>
<evidence type="ECO:0000313" key="1">
    <source>
        <dbReference type="EMBL" id="OCA71463.1"/>
    </source>
</evidence>
<organism evidence="1 2">
    <name type="scientific">Chryseobacterium arthrosphaerae</name>
    <dbReference type="NCBI Taxonomy" id="651561"/>
    <lineage>
        <taxon>Bacteria</taxon>
        <taxon>Pseudomonadati</taxon>
        <taxon>Bacteroidota</taxon>
        <taxon>Flavobacteriia</taxon>
        <taxon>Flavobacteriales</taxon>
        <taxon>Weeksellaceae</taxon>
        <taxon>Chryseobacterium group</taxon>
        <taxon>Chryseobacterium</taxon>
    </lineage>
</organism>
<dbReference type="STRING" id="651561.BBI00_17260"/>
<reference evidence="2" key="1">
    <citation type="submission" date="2016-07" db="EMBL/GenBank/DDBJ databases">
        <authorList>
            <person name="Florea S."/>
            <person name="Webb J.S."/>
            <person name="Jaromczyk J."/>
            <person name="Schardl C.L."/>
        </authorList>
    </citation>
    <scope>NUCLEOTIDE SEQUENCE [LARGE SCALE GENOMIC DNA]</scope>
    <source>
        <strain evidence="2">CC-VM-7</strain>
    </source>
</reference>
<dbReference type="PROSITE" id="PS51257">
    <property type="entry name" value="PROKAR_LIPOPROTEIN"/>
    <property type="match status" value="1"/>
</dbReference>
<dbReference type="OrthoDB" id="1444189at2"/>
<dbReference type="EMBL" id="MAYG01000012">
    <property type="protein sequence ID" value="OCA71463.1"/>
    <property type="molecule type" value="Genomic_DNA"/>
</dbReference>
<proteinExistence type="predicted"/>
<protein>
    <recommendedName>
        <fullName evidence="3">DUF4595 domain-containing protein</fullName>
    </recommendedName>
</protein>
<gene>
    <name evidence="1" type="ORF">BBI00_17260</name>
</gene>